<sequence>MAAGVAEFIKTLPESEREATQKHFDEYGEKTLAREADFFQKLGVNPNITTLGQSDKYKKYEDAGSYVGWYYTISDLNKLGVKNISVLNPPWVFKQLSEKSQFYKVAVTGS</sequence>
<dbReference type="AlphaFoldDB" id="A0A9X3B244"/>
<dbReference type="Proteomes" id="UP001155604">
    <property type="component" value="Unassembled WGS sequence"/>
</dbReference>
<organism evidence="1 2">
    <name type="scientific">Shewanella septentrionalis</name>
    <dbReference type="NCBI Taxonomy" id="2952223"/>
    <lineage>
        <taxon>Bacteria</taxon>
        <taxon>Pseudomonadati</taxon>
        <taxon>Pseudomonadota</taxon>
        <taxon>Gammaproteobacteria</taxon>
        <taxon>Alteromonadales</taxon>
        <taxon>Shewanellaceae</taxon>
        <taxon>Shewanella</taxon>
    </lineage>
</organism>
<comment type="caution">
    <text evidence="1">The sequence shown here is derived from an EMBL/GenBank/DDBJ whole genome shotgun (WGS) entry which is preliminary data.</text>
</comment>
<reference evidence="1" key="1">
    <citation type="journal article" date="2023" name="Int. J. Syst. Evol. Microbiol.">
        <title>&lt;i&gt;Shewanella septentrionalis&lt;/i&gt; sp. nov. and &lt;i&gt;Shewanella holmiensis&lt;/i&gt; sp. nov., isolated from Baltic Sea water and sediments.</title>
        <authorList>
            <person name="Martin-Rodriguez A.J."/>
            <person name="Thorell K."/>
            <person name="Joffre E."/>
            <person name="Jensie-Markopoulos S."/>
            <person name="Moore E.R.B."/>
            <person name="Sjoling A."/>
        </authorList>
    </citation>
    <scope>NUCLEOTIDE SEQUENCE</scope>
    <source>
        <strain evidence="1">SP1W3</strain>
    </source>
</reference>
<evidence type="ECO:0000313" key="2">
    <source>
        <dbReference type="Proteomes" id="UP001155604"/>
    </source>
</evidence>
<dbReference type="EMBL" id="JAMTCC010000053">
    <property type="protein sequence ID" value="MCT7947779.1"/>
    <property type="molecule type" value="Genomic_DNA"/>
</dbReference>
<name>A0A9X3B244_9GAMM</name>
<protein>
    <submittedName>
        <fullName evidence="1">Uncharacterized protein</fullName>
    </submittedName>
</protein>
<keyword evidence="2" id="KW-1185">Reference proteome</keyword>
<proteinExistence type="predicted"/>
<accession>A0A9X3B244</accession>
<evidence type="ECO:0000313" key="1">
    <source>
        <dbReference type="EMBL" id="MCT7947779.1"/>
    </source>
</evidence>
<gene>
    <name evidence="1" type="ORF">NE536_20705</name>
</gene>
<dbReference type="RefSeq" id="WP_261273890.1">
    <property type="nucleotide sequence ID" value="NZ_JAMTCC010000053.1"/>
</dbReference>